<dbReference type="GO" id="GO:0004252">
    <property type="term" value="F:serine-type endopeptidase activity"/>
    <property type="evidence" value="ECO:0007669"/>
    <property type="project" value="UniProtKB-UniRule"/>
</dbReference>
<dbReference type="CDD" id="cd00306">
    <property type="entry name" value="Peptidases_S8_S53"/>
    <property type="match status" value="1"/>
</dbReference>
<protein>
    <submittedName>
        <fullName evidence="9">Subtilisin-like protein</fullName>
    </submittedName>
</protein>
<feature type="region of interest" description="Disordered" evidence="6">
    <location>
        <begin position="153"/>
        <end position="174"/>
    </location>
</feature>
<dbReference type="GO" id="GO:0006508">
    <property type="term" value="P:proteolysis"/>
    <property type="evidence" value="ECO:0007669"/>
    <property type="project" value="UniProtKB-KW"/>
</dbReference>
<keyword evidence="10" id="KW-1185">Reference proteome</keyword>
<evidence type="ECO:0000256" key="6">
    <source>
        <dbReference type="SAM" id="MobiDB-lite"/>
    </source>
</evidence>
<dbReference type="PROSITE" id="PS00138">
    <property type="entry name" value="SUBTILASE_SER"/>
    <property type="match status" value="2"/>
</dbReference>
<dbReference type="PROSITE" id="PS51892">
    <property type="entry name" value="SUBTILASE"/>
    <property type="match status" value="1"/>
</dbReference>
<dbReference type="InterPro" id="IPR036852">
    <property type="entry name" value="Peptidase_S8/S53_dom_sf"/>
</dbReference>
<gene>
    <name evidence="9" type="ORF">EV356DRAFT_573741</name>
</gene>
<evidence type="ECO:0000256" key="1">
    <source>
        <dbReference type="ARBA" id="ARBA00011073"/>
    </source>
</evidence>
<evidence type="ECO:0000256" key="2">
    <source>
        <dbReference type="ARBA" id="ARBA00022670"/>
    </source>
</evidence>
<evidence type="ECO:0000256" key="4">
    <source>
        <dbReference type="ARBA" id="ARBA00022825"/>
    </source>
</evidence>
<dbReference type="EMBL" id="ML991777">
    <property type="protein sequence ID" value="KAF2238164.1"/>
    <property type="molecule type" value="Genomic_DNA"/>
</dbReference>
<feature type="active site" description="Charge relay system" evidence="5">
    <location>
        <position position="1095"/>
    </location>
</feature>
<dbReference type="InterPro" id="IPR000209">
    <property type="entry name" value="Peptidase_S8/S53_dom"/>
</dbReference>
<dbReference type="SUPFAM" id="SSF52743">
    <property type="entry name" value="Subtilisin-like"/>
    <property type="match status" value="2"/>
</dbReference>
<feature type="signal peptide" evidence="7">
    <location>
        <begin position="1"/>
        <end position="19"/>
    </location>
</feature>
<evidence type="ECO:0000313" key="9">
    <source>
        <dbReference type="EMBL" id="KAF2238164.1"/>
    </source>
</evidence>
<dbReference type="Pfam" id="PF00082">
    <property type="entry name" value="Peptidase_S8"/>
    <property type="match status" value="2"/>
</dbReference>
<dbReference type="PRINTS" id="PR00723">
    <property type="entry name" value="SUBTILISIN"/>
</dbReference>
<evidence type="ECO:0000259" key="8">
    <source>
        <dbReference type="Pfam" id="PF00082"/>
    </source>
</evidence>
<organism evidence="9 10">
    <name type="scientific">Viridothelium virens</name>
    <name type="common">Speckled blister lichen</name>
    <name type="synonym">Trypethelium virens</name>
    <dbReference type="NCBI Taxonomy" id="1048519"/>
    <lineage>
        <taxon>Eukaryota</taxon>
        <taxon>Fungi</taxon>
        <taxon>Dikarya</taxon>
        <taxon>Ascomycota</taxon>
        <taxon>Pezizomycotina</taxon>
        <taxon>Dothideomycetes</taxon>
        <taxon>Dothideomycetes incertae sedis</taxon>
        <taxon>Trypetheliales</taxon>
        <taxon>Trypetheliaceae</taxon>
        <taxon>Viridothelium</taxon>
    </lineage>
</organism>
<feature type="compositionally biased region" description="Polar residues" evidence="6">
    <location>
        <begin position="627"/>
        <end position="638"/>
    </location>
</feature>
<proteinExistence type="inferred from homology"/>
<feature type="active site" description="Charge relay system" evidence="5">
    <location>
        <position position="861"/>
    </location>
</feature>
<keyword evidence="3 5" id="KW-0378">Hydrolase</keyword>
<dbReference type="InterPro" id="IPR023828">
    <property type="entry name" value="Peptidase_S8_Ser-AS"/>
</dbReference>
<keyword evidence="4 5" id="KW-0720">Serine protease</keyword>
<evidence type="ECO:0000256" key="5">
    <source>
        <dbReference type="PROSITE-ProRule" id="PRU01240"/>
    </source>
</evidence>
<feature type="compositionally biased region" description="Low complexity" evidence="6">
    <location>
        <begin position="43"/>
        <end position="68"/>
    </location>
</feature>
<feature type="active site" description="Charge relay system" evidence="5">
    <location>
        <position position="796"/>
    </location>
</feature>
<sequence length="1328" mass="144582">MAFFTILVTLLVLLSEVLGYTNLPLTPASSRNTTHPDTERPFSSRTSSSTHHSTTSSTLSTSPETKTSNSTDSTSGTPEPFLLFFQPGTALHVFQSYVAKLPFHGGETLQLGSEWTLRLVYLTNLTQAEVDARKNDTIIDIIIPDGDVPSEAQNAPNMKRADSPTNNPNVWRRDPSTNALNILSKEKDNPHSEDFNSYLFHPSRGFGTTIYNLDYGINLHHSEFQDRGEGVVTDGWVMPNPFTGGDQATEGPDRFKDWSNWDDNIHEYTGHGTATASIAVGKTLGVASRANLMVAKTSNGKSVPGAVPPDALVENVGAKRHTIDFLLQYIIGDVRQKNLQRKAVVLTTITAYWNPNPLLNGDDQYELIWKRFLDDCMKLDIVVVIAMANYGNKWRYRMGEGPVNDPPDRLRIPWAGDCEMPARLASSYPNMITVGGVNANGSLNIKSTPGGGYPKVPITVYAQSRDVRVALNYKNTGTELLDGTSFAAPAIAGLVAYFLGLPDDVTGFANSQSFFQDVVHMVQSNAWQRVPSDELITFPADQLNYDLPSSVNVAFCNVAMGGLPKIKRDPPAVQDTSKTQDSSNDSMTMTLPDLGATDVPVILNGTVQPGFSNLFAAACPTRHNASDTKNAGNTTSPSDCPRLPPSDPAYVSNSFENTTALKQWLIISEWGVSMDWFDAYIGKHNGTSCFNTYTRTNHFSDFHVANMYLTVQDAQSLTKNTNISAVGLSTMNVTGDSNEKRAGTPHEANPQLDLLRPAATQLSMLCRDLNNEYSDHSDGYLHDPSLGKGISVYVLDSGYNSDHEEFKNRPLNNIHPWSAPPLHDNEEGVSEDWESGGSEYATNIYWDEYSWDDEEGYYKGHGNAVASIIGGASIGVAPRADLFIMRWTVPVQDPHTKRYSVPSNPDPAHLSDAMEYIIDDVKQSGIGPPKNKKAVINFSWTIQTTAGPRLDDRGFTRDISLALWENFAKQCKQHEVILVFGTGNWGNYWYVPDSYPPPAQEPTNIDNPRPYSLDFLAPQSLGTDDNELITVGGVESNGTLYFRTTPKIQGNGGAGSISIYALAAGSKQARNARLSEIPGATENTKIGFETRSGTSFAAPVVSGLVAYLLALQNDPTMDTVKNAANFPLAMKQQIVHMGHVLNTKTPLYGPGGAILNFPNTDLNYADDVPRSLLIAYNGAYDGLCIAPPNPTREKRDSSTSASTIQSQTAIENMENVTATASMDANVTTIPMLRNHEFVNAWDEWDMTGCGCLNDPRGVQDGINCSYPHASNLTYESGHLMNPSTSSSPTSAGTTLSTSVMRCPPGNMPVGLGDTSTSATVCTPLPTTF</sequence>
<dbReference type="PANTHER" id="PTHR43806:SF11">
    <property type="entry name" value="CEREVISIN-RELATED"/>
    <property type="match status" value="1"/>
</dbReference>
<keyword evidence="2 5" id="KW-0645">Protease</keyword>
<dbReference type="Proteomes" id="UP000800092">
    <property type="component" value="Unassembled WGS sequence"/>
</dbReference>
<dbReference type="PANTHER" id="PTHR43806">
    <property type="entry name" value="PEPTIDASE S8"/>
    <property type="match status" value="1"/>
</dbReference>
<feature type="domain" description="Peptidase S8/S53" evidence="8">
    <location>
        <begin position="787"/>
        <end position="1122"/>
    </location>
</feature>
<feature type="compositionally biased region" description="Polar residues" evidence="6">
    <location>
        <begin position="574"/>
        <end position="587"/>
    </location>
</feature>
<comment type="similarity">
    <text evidence="1 5">Belongs to the peptidase S8 family.</text>
</comment>
<reference evidence="9" key="1">
    <citation type="journal article" date="2020" name="Stud. Mycol.">
        <title>101 Dothideomycetes genomes: a test case for predicting lifestyles and emergence of pathogens.</title>
        <authorList>
            <person name="Haridas S."/>
            <person name="Albert R."/>
            <person name="Binder M."/>
            <person name="Bloem J."/>
            <person name="Labutti K."/>
            <person name="Salamov A."/>
            <person name="Andreopoulos B."/>
            <person name="Baker S."/>
            <person name="Barry K."/>
            <person name="Bills G."/>
            <person name="Bluhm B."/>
            <person name="Cannon C."/>
            <person name="Castanera R."/>
            <person name="Culley D."/>
            <person name="Daum C."/>
            <person name="Ezra D."/>
            <person name="Gonzalez J."/>
            <person name="Henrissat B."/>
            <person name="Kuo A."/>
            <person name="Liang C."/>
            <person name="Lipzen A."/>
            <person name="Lutzoni F."/>
            <person name="Magnuson J."/>
            <person name="Mondo S."/>
            <person name="Nolan M."/>
            <person name="Ohm R."/>
            <person name="Pangilinan J."/>
            <person name="Park H.-J."/>
            <person name="Ramirez L."/>
            <person name="Alfaro M."/>
            <person name="Sun H."/>
            <person name="Tritt A."/>
            <person name="Yoshinaga Y."/>
            <person name="Zwiers L.-H."/>
            <person name="Turgeon B."/>
            <person name="Goodwin S."/>
            <person name="Spatafora J."/>
            <person name="Crous P."/>
            <person name="Grigoriev I."/>
        </authorList>
    </citation>
    <scope>NUCLEOTIDE SEQUENCE</scope>
    <source>
        <strain evidence="9">Tuck. ex Michener</strain>
    </source>
</reference>
<dbReference type="OrthoDB" id="3946663at2759"/>
<feature type="domain" description="Peptidase S8/S53" evidence="8">
    <location>
        <begin position="207"/>
        <end position="499"/>
    </location>
</feature>
<name>A0A6A6HJ44_VIRVR</name>
<dbReference type="InterPro" id="IPR050131">
    <property type="entry name" value="Peptidase_S8_subtilisin-like"/>
</dbReference>
<accession>A0A6A6HJ44</accession>
<feature type="region of interest" description="Disordered" evidence="6">
    <location>
        <begin position="566"/>
        <end position="587"/>
    </location>
</feature>
<dbReference type="Gene3D" id="3.40.50.200">
    <property type="entry name" value="Peptidase S8/S53 domain"/>
    <property type="match status" value="2"/>
</dbReference>
<feature type="region of interest" description="Disordered" evidence="6">
    <location>
        <begin position="624"/>
        <end position="645"/>
    </location>
</feature>
<dbReference type="InterPro" id="IPR015500">
    <property type="entry name" value="Peptidase_S8_subtilisin-rel"/>
</dbReference>
<evidence type="ECO:0000256" key="3">
    <source>
        <dbReference type="ARBA" id="ARBA00022801"/>
    </source>
</evidence>
<evidence type="ECO:0000256" key="7">
    <source>
        <dbReference type="SAM" id="SignalP"/>
    </source>
</evidence>
<keyword evidence="7" id="KW-0732">Signal</keyword>
<feature type="chain" id="PRO_5025480015" evidence="7">
    <location>
        <begin position="20"/>
        <end position="1328"/>
    </location>
</feature>
<evidence type="ECO:0000313" key="10">
    <source>
        <dbReference type="Proteomes" id="UP000800092"/>
    </source>
</evidence>
<feature type="region of interest" description="Disordered" evidence="6">
    <location>
        <begin position="25"/>
        <end position="77"/>
    </location>
</feature>